<dbReference type="AlphaFoldDB" id="A0A1I6G7V1"/>
<accession>A0A1I6G7V1</accession>
<feature type="compositionally biased region" description="Basic and acidic residues" evidence="1">
    <location>
        <begin position="1"/>
        <end position="10"/>
    </location>
</feature>
<evidence type="ECO:0000313" key="2">
    <source>
        <dbReference type="EMBL" id="SFR38269.1"/>
    </source>
</evidence>
<evidence type="ECO:0000313" key="3">
    <source>
        <dbReference type="Proteomes" id="UP000243250"/>
    </source>
</evidence>
<evidence type="ECO:0000256" key="1">
    <source>
        <dbReference type="SAM" id="MobiDB-lite"/>
    </source>
</evidence>
<feature type="region of interest" description="Disordered" evidence="1">
    <location>
        <begin position="1"/>
        <end position="23"/>
    </location>
</feature>
<keyword evidence="3" id="KW-1185">Reference proteome</keyword>
<dbReference type="RefSeq" id="WP_089877265.1">
    <property type="nucleotide sequence ID" value="NZ_FOYS01000001.1"/>
</dbReference>
<name>A0A1I6G7V1_9EURY</name>
<dbReference type="Proteomes" id="UP000243250">
    <property type="component" value="Unassembled WGS sequence"/>
</dbReference>
<dbReference type="OrthoDB" id="282116at2157"/>
<proteinExistence type="predicted"/>
<organism evidence="2 3">
    <name type="scientific">Halogeometricum limi</name>
    <dbReference type="NCBI Taxonomy" id="555875"/>
    <lineage>
        <taxon>Archaea</taxon>
        <taxon>Methanobacteriati</taxon>
        <taxon>Methanobacteriota</taxon>
        <taxon>Stenosarchaea group</taxon>
        <taxon>Halobacteria</taxon>
        <taxon>Halobacteriales</taxon>
        <taxon>Haloferacaceae</taxon>
        <taxon>Halogeometricum</taxon>
    </lineage>
</organism>
<sequence>MQHVTDDVVGKHVVGPNGERIGKVTGVQDGKAMLKGETGVSADMEDAFRNDDDEALSVTADQIVEVTDDEVRVDVDSR</sequence>
<protein>
    <recommendedName>
        <fullName evidence="4">PRC-barrel domain-containing protein</fullName>
    </recommendedName>
</protein>
<dbReference type="EMBL" id="FOYS01000001">
    <property type="protein sequence ID" value="SFR38269.1"/>
    <property type="molecule type" value="Genomic_DNA"/>
</dbReference>
<evidence type="ECO:0008006" key="4">
    <source>
        <dbReference type="Google" id="ProtNLM"/>
    </source>
</evidence>
<reference evidence="3" key="1">
    <citation type="submission" date="2016-10" db="EMBL/GenBank/DDBJ databases">
        <authorList>
            <person name="Varghese N."/>
            <person name="Submissions S."/>
        </authorList>
    </citation>
    <scope>NUCLEOTIDE SEQUENCE [LARGE SCALE GENOMIC DNA]</scope>
    <source>
        <strain evidence="3">CGMCC 1.8711</strain>
    </source>
</reference>
<gene>
    <name evidence="2" type="ORF">SAMN04488124_0997</name>
</gene>